<evidence type="ECO:0000256" key="1">
    <source>
        <dbReference type="SAM" id="MobiDB-lite"/>
    </source>
</evidence>
<proteinExistence type="predicted"/>
<dbReference type="RefSeq" id="WP_041067441.1">
    <property type="nucleotide sequence ID" value="NZ_JXAL01000033.1"/>
</dbReference>
<sequence>MAYNFLIEPSGYNAFDNEGEQIEKCKEWVLLSEKASKIKTFYYKRNNMSLPCSIIGYVDRMTAVIEFDNRQKHCIHPSYLKEMQASNFNQKLTTSAEESVSPEEIPLEQAASIDEIHAAPEPPVDAEAKADVPQAEQPKGKAKKEKAAKLQLPDEKVKMTATVKEFTTVPNNFSDNDDEVVIYENVSIDEPQTDLGVAWSSHSATLKKMELEIGDKITFEAKIITKKLTRHPVPYKINNPSKIAKEQS</sequence>
<accession>A0ABR4ZZZ1</accession>
<reference evidence="2 3" key="1">
    <citation type="submission" date="2014-12" db="EMBL/GenBank/DDBJ databases">
        <title>Draft genome sequence of Cohnella kolymensis strain B-2846.</title>
        <authorList>
            <person name="Karlyshev A.V."/>
            <person name="Kudryashova E.B."/>
        </authorList>
    </citation>
    <scope>NUCLEOTIDE SEQUENCE [LARGE SCALE GENOMIC DNA]</scope>
    <source>
        <strain evidence="2 3">VKM B-2846</strain>
    </source>
</reference>
<gene>
    <name evidence="2" type="ORF">SD71_20430</name>
</gene>
<name>A0ABR4ZZZ1_9BACL</name>
<evidence type="ECO:0000313" key="3">
    <source>
        <dbReference type="Proteomes" id="UP000054526"/>
    </source>
</evidence>
<dbReference type="Proteomes" id="UP000054526">
    <property type="component" value="Unassembled WGS sequence"/>
</dbReference>
<protein>
    <submittedName>
        <fullName evidence="2">Uncharacterized protein</fullName>
    </submittedName>
</protein>
<organism evidence="2 3">
    <name type="scientific">Cohnella kolymensis</name>
    <dbReference type="NCBI Taxonomy" id="1590652"/>
    <lineage>
        <taxon>Bacteria</taxon>
        <taxon>Bacillati</taxon>
        <taxon>Bacillota</taxon>
        <taxon>Bacilli</taxon>
        <taxon>Bacillales</taxon>
        <taxon>Paenibacillaceae</taxon>
        <taxon>Cohnella</taxon>
    </lineage>
</organism>
<comment type="caution">
    <text evidence="2">The sequence shown here is derived from an EMBL/GenBank/DDBJ whole genome shotgun (WGS) entry which is preliminary data.</text>
</comment>
<dbReference type="EMBL" id="JXAL01000033">
    <property type="protein sequence ID" value="KIL34391.1"/>
    <property type="molecule type" value="Genomic_DNA"/>
</dbReference>
<feature type="region of interest" description="Disordered" evidence="1">
    <location>
        <begin position="123"/>
        <end position="143"/>
    </location>
</feature>
<evidence type="ECO:0000313" key="2">
    <source>
        <dbReference type="EMBL" id="KIL34391.1"/>
    </source>
</evidence>
<keyword evidence="3" id="KW-1185">Reference proteome</keyword>